<reference evidence="3" key="2">
    <citation type="submission" date="2023-06" db="EMBL/GenBank/DDBJ databases">
        <authorList>
            <person name="Swenson N.G."/>
            <person name="Wegrzyn J.L."/>
            <person name="Mcevoy S.L."/>
        </authorList>
    </citation>
    <scope>NUCLEOTIDE SEQUENCE</scope>
    <source>
        <strain evidence="3">NS2018</strain>
        <tissue evidence="3">Leaf</tissue>
    </source>
</reference>
<evidence type="ECO:0000313" key="4">
    <source>
        <dbReference type="Proteomes" id="UP001168877"/>
    </source>
</evidence>
<evidence type="ECO:0000256" key="1">
    <source>
        <dbReference type="ARBA" id="ARBA00022963"/>
    </source>
</evidence>
<dbReference type="GO" id="GO:0047372">
    <property type="term" value="F:monoacylglycerol lipase activity"/>
    <property type="evidence" value="ECO:0007669"/>
    <property type="project" value="TreeGrafter"/>
</dbReference>
<name>A0AA39V5E8_ACESA</name>
<evidence type="ECO:0000259" key="2">
    <source>
        <dbReference type="Pfam" id="PF03732"/>
    </source>
</evidence>
<sequence>MEILDRLKKVEEFIESQSTQKELLGSFLPKTLKIDFPRYDGRNDPTTWIGKAEKYFSLHDIAHSDKVTLASFYLEGDALLWFQTLEHEIIYVTWEDFRLGILSRFGPTQFEDPFSQLIRLKQTSTVIEYQTRFERVLAKVGNLAQDKKEDTLSGEVSSVDIATKKNLKDLVKVGEGLLKKPVARVNLETGIFEPSNTELESNQEALKRFAALLSDEKRRRLARSPHGMANTYKSNAK</sequence>
<gene>
    <name evidence="3" type="ORF">LWI29_037737</name>
</gene>
<dbReference type="PANTHER" id="PTHR32176">
    <property type="entry name" value="XYLOSE ISOMERASE"/>
    <property type="match status" value="1"/>
</dbReference>
<dbReference type="InterPro" id="IPR005162">
    <property type="entry name" value="Retrotrans_gag_dom"/>
</dbReference>
<dbReference type="EMBL" id="JAUESC010000386">
    <property type="protein sequence ID" value="KAK0577734.1"/>
    <property type="molecule type" value="Genomic_DNA"/>
</dbReference>
<keyword evidence="1" id="KW-0442">Lipid degradation</keyword>
<dbReference type="Gene3D" id="3.40.1090.10">
    <property type="entry name" value="Cytosolic phospholipase A2 catalytic domain"/>
    <property type="match status" value="1"/>
</dbReference>
<comment type="caution">
    <text evidence="3">The sequence shown here is derived from an EMBL/GenBank/DDBJ whole genome shotgun (WGS) entry which is preliminary data.</text>
</comment>
<accession>A0AA39V5E8</accession>
<reference evidence="3" key="1">
    <citation type="journal article" date="2022" name="Plant J.">
        <title>Strategies of tolerance reflected in two North American maple genomes.</title>
        <authorList>
            <person name="McEvoy S.L."/>
            <person name="Sezen U.U."/>
            <person name="Trouern-Trend A."/>
            <person name="McMahon S.M."/>
            <person name="Schaberg P.G."/>
            <person name="Yang J."/>
            <person name="Wegrzyn J.L."/>
            <person name="Swenson N.G."/>
        </authorList>
    </citation>
    <scope>NUCLEOTIDE SEQUENCE</scope>
    <source>
        <strain evidence="3">NS2018</strain>
    </source>
</reference>
<organism evidence="3 4">
    <name type="scientific">Acer saccharum</name>
    <name type="common">Sugar maple</name>
    <dbReference type="NCBI Taxonomy" id="4024"/>
    <lineage>
        <taxon>Eukaryota</taxon>
        <taxon>Viridiplantae</taxon>
        <taxon>Streptophyta</taxon>
        <taxon>Embryophyta</taxon>
        <taxon>Tracheophyta</taxon>
        <taxon>Spermatophyta</taxon>
        <taxon>Magnoliopsida</taxon>
        <taxon>eudicotyledons</taxon>
        <taxon>Gunneridae</taxon>
        <taxon>Pentapetalae</taxon>
        <taxon>rosids</taxon>
        <taxon>malvids</taxon>
        <taxon>Sapindales</taxon>
        <taxon>Sapindaceae</taxon>
        <taxon>Hippocastanoideae</taxon>
        <taxon>Acereae</taxon>
        <taxon>Acer</taxon>
    </lineage>
</organism>
<feature type="domain" description="Retrotransposon gag" evidence="2">
    <location>
        <begin position="69"/>
        <end position="143"/>
    </location>
</feature>
<dbReference type="PANTHER" id="PTHR32176:SF109">
    <property type="entry name" value="PATATIN-LIKE PROTEIN 2"/>
    <property type="match status" value="1"/>
</dbReference>
<dbReference type="AlphaFoldDB" id="A0AA39V5E8"/>
<proteinExistence type="predicted"/>
<dbReference type="Proteomes" id="UP001168877">
    <property type="component" value="Unassembled WGS sequence"/>
</dbReference>
<keyword evidence="4" id="KW-1185">Reference proteome</keyword>
<protein>
    <recommendedName>
        <fullName evidence="2">Retrotransposon gag domain-containing protein</fullName>
    </recommendedName>
</protein>
<dbReference type="GO" id="GO:0004620">
    <property type="term" value="F:phospholipase activity"/>
    <property type="evidence" value="ECO:0007669"/>
    <property type="project" value="TreeGrafter"/>
</dbReference>
<dbReference type="GO" id="GO:0016042">
    <property type="term" value="P:lipid catabolic process"/>
    <property type="evidence" value="ECO:0007669"/>
    <property type="project" value="UniProtKB-KW"/>
</dbReference>
<dbReference type="Pfam" id="PF03732">
    <property type="entry name" value="Retrotrans_gag"/>
    <property type="match status" value="1"/>
</dbReference>
<evidence type="ECO:0000313" key="3">
    <source>
        <dbReference type="EMBL" id="KAK0577734.1"/>
    </source>
</evidence>
<keyword evidence="1" id="KW-0443">Lipid metabolism</keyword>